<dbReference type="Proteomes" id="UP000037660">
    <property type="component" value="Unassembled WGS sequence"/>
</dbReference>
<keyword evidence="4" id="KW-1185">Reference proteome</keyword>
<dbReference type="PANTHER" id="PTHR12192:SF2">
    <property type="entry name" value="GLUTATHIONE-SPECIFIC GAMMA-GLUTAMYLCYCLOTRANSFERASE 2"/>
    <property type="match status" value="1"/>
</dbReference>
<dbReference type="InterPro" id="IPR013024">
    <property type="entry name" value="GGCT-like"/>
</dbReference>
<dbReference type="InterPro" id="IPR036568">
    <property type="entry name" value="GGCT-like_sf"/>
</dbReference>
<dbReference type="SUPFAM" id="SSF110857">
    <property type="entry name" value="Gamma-glutamyl cyclotransferase-like"/>
    <property type="match status" value="1"/>
</dbReference>
<accession>A0A0K8NZC3</accession>
<dbReference type="GO" id="GO:0006751">
    <property type="term" value="P:glutathione catabolic process"/>
    <property type="evidence" value="ECO:0007669"/>
    <property type="project" value="InterPro"/>
</dbReference>
<keyword evidence="2" id="KW-0456">Lyase</keyword>
<dbReference type="EC" id="4.3.2.7" evidence="1"/>
<comment type="caution">
    <text evidence="3">The sequence shown here is derived from an EMBL/GenBank/DDBJ whole genome shotgun (WGS) entry which is preliminary data.</text>
</comment>
<evidence type="ECO:0000313" key="3">
    <source>
        <dbReference type="EMBL" id="GAP35723.1"/>
    </source>
</evidence>
<reference evidence="4" key="1">
    <citation type="submission" date="2015-07" db="EMBL/GenBank/DDBJ databases">
        <title>Discovery of a poly(ethylene terephthalate assimilation.</title>
        <authorList>
            <person name="Yoshida S."/>
            <person name="Hiraga K."/>
            <person name="Takehana T."/>
            <person name="Taniguchi I."/>
            <person name="Yamaji H."/>
            <person name="Maeda Y."/>
            <person name="Toyohara K."/>
            <person name="Miyamoto K."/>
            <person name="Kimura Y."/>
            <person name="Oda K."/>
        </authorList>
    </citation>
    <scope>NUCLEOTIDE SEQUENCE [LARGE SCALE GENOMIC DNA]</scope>
    <source>
        <strain evidence="4">NBRC 110686 / TISTR 2288 / 201-F6</strain>
    </source>
</reference>
<dbReference type="EMBL" id="BBYR01000027">
    <property type="protein sequence ID" value="GAP35723.1"/>
    <property type="molecule type" value="Genomic_DNA"/>
</dbReference>
<dbReference type="GO" id="GO:0005737">
    <property type="term" value="C:cytoplasm"/>
    <property type="evidence" value="ECO:0007669"/>
    <property type="project" value="TreeGrafter"/>
</dbReference>
<evidence type="ECO:0000256" key="1">
    <source>
        <dbReference type="ARBA" id="ARBA00012344"/>
    </source>
</evidence>
<dbReference type="Gene3D" id="3.10.490.10">
    <property type="entry name" value="Gamma-glutamyl cyclotransferase-like"/>
    <property type="match status" value="1"/>
</dbReference>
<dbReference type="InterPro" id="IPR006840">
    <property type="entry name" value="ChaC"/>
</dbReference>
<dbReference type="CDD" id="cd06661">
    <property type="entry name" value="GGCT_like"/>
    <property type="match status" value="1"/>
</dbReference>
<dbReference type="AlphaFoldDB" id="A0A0K8NZC3"/>
<name>A0A0K8NZC3_PISS1</name>
<evidence type="ECO:0000256" key="2">
    <source>
        <dbReference type="ARBA" id="ARBA00023239"/>
    </source>
</evidence>
<dbReference type="PANTHER" id="PTHR12192">
    <property type="entry name" value="CATION TRANSPORT PROTEIN CHAC-RELATED"/>
    <property type="match status" value="1"/>
</dbReference>
<dbReference type="STRING" id="1547922.ISF6_1496"/>
<reference evidence="3 4" key="2">
    <citation type="journal article" date="2016" name="Science">
        <title>A bacterium that degrades and assimilates poly(ethylene terephthalate).</title>
        <authorList>
            <person name="Yoshida S."/>
            <person name="Hiraga K."/>
            <person name="Takehana T."/>
            <person name="Taniguchi I."/>
            <person name="Yamaji H."/>
            <person name="Maeda Y."/>
            <person name="Toyohara K."/>
            <person name="Miyamoto K."/>
            <person name="Kimura Y."/>
            <person name="Oda K."/>
        </authorList>
    </citation>
    <scope>NUCLEOTIDE SEQUENCE [LARGE SCALE GENOMIC DNA]</scope>
    <source>
        <strain evidence="4">NBRC 110686 / TISTR 2288 / 201-F6</strain>
    </source>
</reference>
<proteinExistence type="predicted"/>
<evidence type="ECO:0000313" key="4">
    <source>
        <dbReference type="Proteomes" id="UP000037660"/>
    </source>
</evidence>
<dbReference type="GO" id="GO:0061928">
    <property type="term" value="F:glutathione specific gamma-glutamylcyclotransferase activity"/>
    <property type="evidence" value="ECO:0007669"/>
    <property type="project" value="UniProtKB-EC"/>
</dbReference>
<dbReference type="OrthoDB" id="9795692at2"/>
<dbReference type="Pfam" id="PF04752">
    <property type="entry name" value="ChaC"/>
    <property type="match status" value="1"/>
</dbReference>
<sequence>MSLPPPVLLPPALRDPALLLRRVRRDWGGEAPLWVFGYASLIWRPEFDAVEQRPATVHGWHRALEMVSRVNRGTPERPGLVFALVSGGSCRGIVYRLDPARAEQELERLWLREMPTGVYDPRWLPCRTPQGHVAALGFTLSRASPNYTGKLGDEALLAILRDAAGRYGRTLDYVLETADGLARCGIRDREIERLVRLARAHGLAPGGHGR</sequence>
<organism evidence="3 4">
    <name type="scientific">Piscinibacter sakaiensis</name>
    <name type="common">Ideonella sakaiensis</name>
    <dbReference type="NCBI Taxonomy" id="1547922"/>
    <lineage>
        <taxon>Bacteria</taxon>
        <taxon>Pseudomonadati</taxon>
        <taxon>Pseudomonadota</taxon>
        <taxon>Betaproteobacteria</taxon>
        <taxon>Burkholderiales</taxon>
        <taxon>Sphaerotilaceae</taxon>
        <taxon>Piscinibacter</taxon>
    </lineage>
</organism>
<protein>
    <recommendedName>
        <fullName evidence="1">glutathione-specific gamma-glutamylcyclotransferase</fullName>
        <ecNumber evidence="1">4.3.2.7</ecNumber>
    </recommendedName>
</protein>
<dbReference type="RefSeq" id="WP_054019765.1">
    <property type="nucleotide sequence ID" value="NZ_BBYR01000027.1"/>
</dbReference>
<gene>
    <name evidence="3" type="ORF">ISF6_1496</name>
</gene>